<evidence type="ECO:0000313" key="3">
    <source>
        <dbReference type="Proteomes" id="UP000034789"/>
    </source>
</evidence>
<dbReference type="Gene3D" id="3.40.50.150">
    <property type="entry name" value="Vaccinia Virus protein VP39"/>
    <property type="match status" value="1"/>
</dbReference>
<name>A0A0G2B044_9BACT</name>
<evidence type="ECO:0000313" key="2">
    <source>
        <dbReference type="EMBL" id="KKW47247.1"/>
    </source>
</evidence>
<dbReference type="InterPro" id="IPR029063">
    <property type="entry name" value="SAM-dependent_MTases_sf"/>
</dbReference>
<proteinExistence type="predicted"/>
<dbReference type="InterPro" id="IPR013216">
    <property type="entry name" value="Methyltransf_11"/>
</dbReference>
<protein>
    <recommendedName>
        <fullName evidence="1">Methyltransferase type 11 domain-containing protein</fullName>
    </recommendedName>
</protein>
<gene>
    <name evidence="2" type="ORF">UY98_C0017G0019</name>
</gene>
<dbReference type="GO" id="GO:0008757">
    <property type="term" value="F:S-adenosylmethionine-dependent methyltransferase activity"/>
    <property type="evidence" value="ECO:0007669"/>
    <property type="project" value="InterPro"/>
</dbReference>
<dbReference type="Pfam" id="PF08241">
    <property type="entry name" value="Methyltransf_11"/>
    <property type="match status" value="1"/>
</dbReference>
<evidence type="ECO:0000259" key="1">
    <source>
        <dbReference type="Pfam" id="PF08241"/>
    </source>
</evidence>
<organism evidence="2 3">
    <name type="scientific">Candidatus Kaiserbacteria bacterium GW2011_GWA2_58_9</name>
    <dbReference type="NCBI Taxonomy" id="1618672"/>
    <lineage>
        <taxon>Bacteria</taxon>
        <taxon>Candidatus Kaiseribacteriota</taxon>
    </lineage>
</organism>
<dbReference type="EMBL" id="LCSD01000017">
    <property type="protein sequence ID" value="KKW47247.1"/>
    <property type="molecule type" value="Genomic_DNA"/>
</dbReference>
<dbReference type="AlphaFoldDB" id="A0A0G2B044"/>
<dbReference type="SUPFAM" id="SSF53335">
    <property type="entry name" value="S-adenosyl-L-methionine-dependent methyltransferases"/>
    <property type="match status" value="1"/>
</dbReference>
<feature type="domain" description="Methyltransferase type 11" evidence="1">
    <location>
        <begin position="2"/>
        <end position="29"/>
    </location>
</feature>
<comment type="caution">
    <text evidence="2">The sequence shown here is derived from an EMBL/GenBank/DDBJ whole genome shotgun (WGS) entry which is preliminary data.</text>
</comment>
<dbReference type="Proteomes" id="UP000034789">
    <property type="component" value="Unassembled WGS sequence"/>
</dbReference>
<reference evidence="2 3" key="1">
    <citation type="journal article" date="2015" name="Nature">
        <title>rRNA introns, odd ribosomes, and small enigmatic genomes across a large radiation of phyla.</title>
        <authorList>
            <person name="Brown C.T."/>
            <person name="Hug L.A."/>
            <person name="Thomas B.C."/>
            <person name="Sharon I."/>
            <person name="Castelle C.J."/>
            <person name="Singh A."/>
            <person name="Wilkins M.J."/>
            <person name="Williams K.H."/>
            <person name="Banfield J.F."/>
        </authorList>
    </citation>
    <scope>NUCLEOTIDE SEQUENCE [LARGE SCALE GENOMIC DNA]</scope>
</reference>
<accession>A0A0G2B044</accession>
<sequence length="132" mass="15241">MSVLEHVSDPKQVLHEAARVLKPGGTFYLAFPNKWHPLETHTGVLFLSFLPRDIARFLLRTFWRRNSIDELNLHFLSFWTLKRLLRGISLHVLPEYGAKTGFRGFVKRTLGSLDIHFSAILGTVMVILEKRS</sequence>